<proteinExistence type="predicted"/>
<sequence>MTTYSLSTYVTALELSNQVAPDGSLLPLIQGLSKRMAIFGDVHMERCNDGTGHQGTTEYYQPTGTWRAFNEGVASHAPISYPFREPTAMMADIFKCDRRLLLQKAGGDKAKAGALRAQMVGQFIAGMLKTVSTAMLYGTRSDGKSPLGITERSDYNALSSAYVHDNAGGAASATANKTSLFVIGHGAEKYHWIYPTGFDGPPSNVVPQPGQAIQGFGLFMESLRDDLITDVGGTNEFMAVRNWIEGAYGHCIEDARYVQRVCNISTSNIDNVDDFSIDEDVITDALVAIPDKERAVIYGNATLEGQFIKRANTKGNVWHMDKDPFGYAAVEDKVPFFGNIPFHRWDSIVDTEATVT</sequence>
<dbReference type="EMBL" id="MT142556">
    <property type="protein sequence ID" value="QJA85130.1"/>
    <property type="molecule type" value="Genomic_DNA"/>
</dbReference>
<dbReference type="InterPro" id="IPR048813">
    <property type="entry name" value="GP7-like"/>
</dbReference>
<protein>
    <submittedName>
        <fullName evidence="1">Putative capsid protein</fullName>
    </submittedName>
</protein>
<dbReference type="Pfam" id="PF20911">
    <property type="entry name" value="GP7"/>
    <property type="match status" value="1"/>
</dbReference>
<evidence type="ECO:0000313" key="1">
    <source>
        <dbReference type="EMBL" id="QJA85130.1"/>
    </source>
</evidence>
<dbReference type="NCBIfam" id="NF045672">
    <property type="entry name" value="MCP_gp7_epsi_15"/>
    <property type="match status" value="1"/>
</dbReference>
<reference evidence="1" key="1">
    <citation type="submission" date="2020-03" db="EMBL/GenBank/DDBJ databases">
        <title>The deep terrestrial virosphere.</title>
        <authorList>
            <person name="Holmfeldt K."/>
            <person name="Nilsson E."/>
            <person name="Simone D."/>
            <person name="Lopez-Fernandez M."/>
            <person name="Wu X."/>
            <person name="de Brujin I."/>
            <person name="Lundin D."/>
            <person name="Andersson A."/>
            <person name="Bertilsson S."/>
            <person name="Dopson M."/>
        </authorList>
    </citation>
    <scope>NUCLEOTIDE SEQUENCE</scope>
    <source>
        <strain evidence="1">MM415B02272</strain>
    </source>
</reference>
<organism evidence="1">
    <name type="scientific">viral metagenome</name>
    <dbReference type="NCBI Taxonomy" id="1070528"/>
    <lineage>
        <taxon>unclassified sequences</taxon>
        <taxon>metagenomes</taxon>
        <taxon>organismal metagenomes</taxon>
    </lineage>
</organism>
<dbReference type="AlphaFoldDB" id="A0A6M3KTC3"/>
<accession>A0A6M3KTC3</accession>
<name>A0A6M3KTC3_9ZZZZ</name>
<gene>
    <name evidence="1" type="ORF">MM415B02272_0003</name>
</gene>